<dbReference type="EMBL" id="JACAGC010000011">
    <property type="protein sequence ID" value="KAF6333624.1"/>
    <property type="molecule type" value="Genomic_DNA"/>
</dbReference>
<dbReference type="GO" id="GO:0016020">
    <property type="term" value="C:membrane"/>
    <property type="evidence" value="ECO:0007669"/>
    <property type="project" value="UniProtKB-SubCell"/>
</dbReference>
<evidence type="ECO:0000256" key="4">
    <source>
        <dbReference type="ARBA" id="ARBA00023136"/>
    </source>
</evidence>
<proteinExistence type="predicted"/>
<reference evidence="6 7" key="1">
    <citation type="journal article" date="2020" name="Nature">
        <title>Six reference-quality genomes reveal evolution of bat adaptations.</title>
        <authorList>
            <person name="Jebb D."/>
            <person name="Huang Z."/>
            <person name="Pippel M."/>
            <person name="Hughes G.M."/>
            <person name="Lavrichenko K."/>
            <person name="Devanna P."/>
            <person name="Winkler S."/>
            <person name="Jermiin L.S."/>
            <person name="Skirmuntt E.C."/>
            <person name="Katzourakis A."/>
            <person name="Burkitt-Gray L."/>
            <person name="Ray D.A."/>
            <person name="Sullivan K.A.M."/>
            <person name="Roscito J.G."/>
            <person name="Kirilenko B.M."/>
            <person name="Davalos L.M."/>
            <person name="Corthals A.P."/>
            <person name="Power M.L."/>
            <person name="Jones G."/>
            <person name="Ransome R.D."/>
            <person name="Dechmann D.K.N."/>
            <person name="Locatelli A.G."/>
            <person name="Puechmaille S.J."/>
            <person name="Fedrigo O."/>
            <person name="Jarvis E.D."/>
            <person name="Hiller M."/>
            <person name="Vernes S.C."/>
            <person name="Myers E.W."/>
            <person name="Teeling E.C."/>
        </authorList>
    </citation>
    <scope>NUCLEOTIDE SEQUENCE [LARGE SCALE GENOMIC DNA]</scope>
    <source>
        <strain evidence="6">MRhiFer1</strain>
        <tissue evidence="6">Lung</tissue>
    </source>
</reference>
<keyword evidence="2 5" id="KW-0812">Transmembrane</keyword>
<evidence type="ECO:0000313" key="6">
    <source>
        <dbReference type="EMBL" id="KAF6333624.1"/>
    </source>
</evidence>
<sequence>MTTMQDSQTTKEAGPGVYQLGQPAAIQSYMWKGMIEKFLKGEPKVLGVVQVLIALMNFSLGLITICVSVPYVHHPLTDTFLMYSGYTVWGSVMGPCQLQQELELQKAWKDLSFGNNRTIFMFCRSLDLKLL</sequence>
<keyword evidence="3 5" id="KW-1133">Transmembrane helix</keyword>
<evidence type="ECO:0000256" key="5">
    <source>
        <dbReference type="SAM" id="Phobius"/>
    </source>
</evidence>
<name>A0A7J7W868_RHIFE</name>
<comment type="caution">
    <text evidence="6">The sequence shown here is derived from an EMBL/GenBank/DDBJ whole genome shotgun (WGS) entry which is preliminary data.</text>
</comment>
<protein>
    <submittedName>
        <fullName evidence="6">Membrane spanning 4-domains A4E</fullName>
    </submittedName>
</protein>
<organism evidence="6 7">
    <name type="scientific">Rhinolophus ferrumequinum</name>
    <name type="common">Greater horseshoe bat</name>
    <dbReference type="NCBI Taxonomy" id="59479"/>
    <lineage>
        <taxon>Eukaryota</taxon>
        <taxon>Metazoa</taxon>
        <taxon>Chordata</taxon>
        <taxon>Craniata</taxon>
        <taxon>Vertebrata</taxon>
        <taxon>Euteleostomi</taxon>
        <taxon>Mammalia</taxon>
        <taxon>Eutheria</taxon>
        <taxon>Laurasiatheria</taxon>
        <taxon>Chiroptera</taxon>
        <taxon>Yinpterochiroptera</taxon>
        <taxon>Rhinolophoidea</taxon>
        <taxon>Rhinolophidae</taxon>
        <taxon>Rhinolophinae</taxon>
        <taxon>Rhinolophus</taxon>
    </lineage>
</organism>
<dbReference type="AlphaFoldDB" id="A0A7J7W868"/>
<comment type="subcellular location">
    <subcellularLocation>
        <location evidence="1">Membrane</location>
        <topology evidence="1">Multi-pass membrane protein</topology>
    </subcellularLocation>
</comment>
<evidence type="ECO:0000256" key="2">
    <source>
        <dbReference type="ARBA" id="ARBA00022692"/>
    </source>
</evidence>
<evidence type="ECO:0000256" key="3">
    <source>
        <dbReference type="ARBA" id="ARBA00022989"/>
    </source>
</evidence>
<dbReference type="Pfam" id="PF04103">
    <property type="entry name" value="CD20"/>
    <property type="match status" value="1"/>
</dbReference>
<gene>
    <name evidence="6" type="ORF">mRhiFer1_011305</name>
</gene>
<evidence type="ECO:0000313" key="7">
    <source>
        <dbReference type="Proteomes" id="UP000585614"/>
    </source>
</evidence>
<accession>A0A7J7W868</accession>
<keyword evidence="4 5" id="KW-0472">Membrane</keyword>
<dbReference type="Proteomes" id="UP000585614">
    <property type="component" value="Unassembled WGS sequence"/>
</dbReference>
<feature type="transmembrane region" description="Helical" evidence="5">
    <location>
        <begin position="45"/>
        <end position="72"/>
    </location>
</feature>
<evidence type="ECO:0000256" key="1">
    <source>
        <dbReference type="ARBA" id="ARBA00004141"/>
    </source>
</evidence>
<dbReference type="InterPro" id="IPR007237">
    <property type="entry name" value="CD20-like"/>
</dbReference>